<dbReference type="Pfam" id="PF00472">
    <property type="entry name" value="RF-1"/>
    <property type="match status" value="1"/>
</dbReference>
<dbReference type="PANTHER" id="PTHR11075">
    <property type="entry name" value="PEPTIDE CHAIN RELEASE FACTOR"/>
    <property type="match status" value="1"/>
</dbReference>
<evidence type="ECO:0000259" key="5">
    <source>
        <dbReference type="PROSITE" id="PS00745"/>
    </source>
</evidence>
<keyword evidence="6" id="KW-0378">Hydrolase</keyword>
<dbReference type="SUPFAM" id="SSF110916">
    <property type="entry name" value="Peptidyl-tRNA hydrolase domain-like"/>
    <property type="match status" value="1"/>
</dbReference>
<dbReference type="PANTHER" id="PTHR11075:SF54">
    <property type="entry name" value="LARGE RIBOSOMAL SUBUNIT PROTEIN ML62"/>
    <property type="match status" value="1"/>
</dbReference>
<protein>
    <recommendedName>
        <fullName evidence="3">Large ribosomal subunit protein mL62</fullName>
        <ecNumber evidence="1">3.1.1.29</ecNumber>
    </recommendedName>
    <alternativeName>
        <fullName evidence="4">Peptidyl-tRNA hydrolase ICT1, mitochondrial</fullName>
    </alternativeName>
</protein>
<dbReference type="Gene3D" id="3.30.160.20">
    <property type="match status" value="1"/>
</dbReference>
<dbReference type="NCBIfam" id="NF006718">
    <property type="entry name" value="PRK09256.1"/>
    <property type="match status" value="1"/>
</dbReference>
<dbReference type="EC" id="3.1.1.29" evidence="1"/>
<dbReference type="InterPro" id="IPR052104">
    <property type="entry name" value="Mito_Release_Factor_mL62"/>
</dbReference>
<comment type="similarity">
    <text evidence="2">Belongs to the prokaryotic/mitochondrial release factor family. Mitochondrion-specific ribosomal protein mL62 subfamily.</text>
</comment>
<evidence type="ECO:0000313" key="6">
    <source>
        <dbReference type="EMBL" id="NOV47112.1"/>
    </source>
</evidence>
<name>A0A6M2DLI7_XENCH</name>
<dbReference type="GO" id="GO:0004045">
    <property type="term" value="F:peptidyl-tRNA hydrolase activity"/>
    <property type="evidence" value="ECO:0007669"/>
    <property type="project" value="UniProtKB-EC"/>
</dbReference>
<accession>A0A6M2DLI7</accession>
<dbReference type="GO" id="GO:0005762">
    <property type="term" value="C:mitochondrial large ribosomal subunit"/>
    <property type="evidence" value="ECO:0007669"/>
    <property type="project" value="TreeGrafter"/>
</dbReference>
<evidence type="ECO:0000256" key="2">
    <source>
        <dbReference type="ARBA" id="ARBA00038225"/>
    </source>
</evidence>
<evidence type="ECO:0000256" key="4">
    <source>
        <dbReference type="ARBA" id="ARBA00041531"/>
    </source>
</evidence>
<dbReference type="FunFam" id="3.30.160.20:FF:000046">
    <property type="entry name" value="Peptidyl-tRNA hydrolase ICT1"/>
    <property type="match status" value="1"/>
</dbReference>
<reference evidence="6" key="1">
    <citation type="submission" date="2020-03" db="EMBL/GenBank/DDBJ databases">
        <title>Transcriptomic Profiling of the Digestive Tract of the Rat Flea, Xenopsylla cheopis, Following Blood Feeding and Infection with Yersinia pestis.</title>
        <authorList>
            <person name="Bland D.M."/>
            <person name="Martens C.A."/>
            <person name="Virtaneva K."/>
            <person name="Kanakabandi K."/>
            <person name="Long D."/>
            <person name="Rosenke R."/>
            <person name="Saturday G.A."/>
            <person name="Hoyt F.H."/>
            <person name="Bruno D.P."/>
            <person name="Ribeiro J.M.C."/>
            <person name="Hinnebusch J."/>
        </authorList>
    </citation>
    <scope>NUCLEOTIDE SEQUENCE</scope>
</reference>
<sequence>MNNLCKSILKFSSTQLNRQALQICTLRSISSPAYQSSISLHNLYPNSSLKLVTPTKVESKSAGFSGFIPINEIDITYSRSSGPGGQNVNKVNTKVDVRFNIKNAKWIEESIKENLLSQNKNSINAEGYLVVRSDITRSQQLNLADALERLRTIIRKAYTPIKADPSPESIEKQRRRNEKAIRERLIIKRHRSMIKEERRGSNVDI</sequence>
<evidence type="ECO:0000256" key="1">
    <source>
        <dbReference type="ARBA" id="ARBA00013260"/>
    </source>
</evidence>
<feature type="domain" description="Prokaryotic-type class I peptide chain release factors" evidence="5">
    <location>
        <begin position="79"/>
        <end position="95"/>
    </location>
</feature>
<dbReference type="PROSITE" id="PS00745">
    <property type="entry name" value="RF_PROK_I"/>
    <property type="match status" value="1"/>
</dbReference>
<dbReference type="EMBL" id="GIIL01003386">
    <property type="protein sequence ID" value="NOV47112.1"/>
    <property type="molecule type" value="Transcribed_RNA"/>
</dbReference>
<dbReference type="AlphaFoldDB" id="A0A6M2DLI7"/>
<evidence type="ECO:0000256" key="3">
    <source>
        <dbReference type="ARBA" id="ARBA00039441"/>
    </source>
</evidence>
<dbReference type="GO" id="GO:0016150">
    <property type="term" value="F:translation release factor activity, codon nonspecific"/>
    <property type="evidence" value="ECO:0007669"/>
    <property type="project" value="TreeGrafter"/>
</dbReference>
<proteinExistence type="inferred from homology"/>
<dbReference type="InterPro" id="IPR000352">
    <property type="entry name" value="Pep_chain_release_fac_I"/>
</dbReference>
<organism evidence="6">
    <name type="scientific">Xenopsylla cheopis</name>
    <name type="common">Oriental rat flea</name>
    <name type="synonym">Pulex cheopis</name>
    <dbReference type="NCBI Taxonomy" id="163159"/>
    <lineage>
        <taxon>Eukaryota</taxon>
        <taxon>Metazoa</taxon>
        <taxon>Ecdysozoa</taxon>
        <taxon>Arthropoda</taxon>
        <taxon>Hexapoda</taxon>
        <taxon>Insecta</taxon>
        <taxon>Pterygota</taxon>
        <taxon>Neoptera</taxon>
        <taxon>Endopterygota</taxon>
        <taxon>Siphonaptera</taxon>
        <taxon>Pulicidae</taxon>
        <taxon>Xenopsyllinae</taxon>
        <taxon>Xenopsylla</taxon>
    </lineage>
</organism>
<dbReference type="GO" id="GO:0070126">
    <property type="term" value="P:mitochondrial translational termination"/>
    <property type="evidence" value="ECO:0007669"/>
    <property type="project" value="TreeGrafter"/>
</dbReference>